<evidence type="ECO:0000313" key="1">
    <source>
        <dbReference type="EMBL" id="RBO82082.1"/>
    </source>
</evidence>
<dbReference type="EMBL" id="QNRE01000025">
    <property type="protein sequence ID" value="RBO82082.1"/>
    <property type="molecule type" value="Genomic_DNA"/>
</dbReference>
<reference evidence="1 2" key="1">
    <citation type="submission" date="2018-06" db="EMBL/GenBank/DDBJ databases">
        <title>Genomic Encyclopedia of Type Strains, Phase IV (KMG-IV): sequencing the most valuable type-strain genomes for metagenomic binning, comparative biology and taxonomic classification.</title>
        <authorList>
            <person name="Goeker M."/>
        </authorList>
    </citation>
    <scope>NUCLEOTIDE SEQUENCE [LARGE SCALE GENOMIC DNA]</scope>
    <source>
        <strain evidence="1 2">DSM 44599</strain>
    </source>
</reference>
<keyword evidence="2" id="KW-1185">Reference proteome</keyword>
<evidence type="ECO:0000313" key="2">
    <source>
        <dbReference type="Proteomes" id="UP000252586"/>
    </source>
</evidence>
<protein>
    <submittedName>
        <fullName evidence="1">Uncharacterized protein</fullName>
    </submittedName>
</protein>
<accession>A0A366CW67</accession>
<dbReference type="Proteomes" id="UP000252586">
    <property type="component" value="Unassembled WGS sequence"/>
</dbReference>
<gene>
    <name evidence="1" type="ORF">DFR74_12537</name>
</gene>
<sequence>MDLLVFVAGLLRCQAPARTLEWRYDTPIGVWTW</sequence>
<name>A0A366CW67_9NOCA</name>
<dbReference type="AlphaFoldDB" id="A0A366CW67"/>
<organism evidence="1 2">
    <name type="scientific">Nocardia puris</name>
    <dbReference type="NCBI Taxonomy" id="208602"/>
    <lineage>
        <taxon>Bacteria</taxon>
        <taxon>Bacillati</taxon>
        <taxon>Actinomycetota</taxon>
        <taxon>Actinomycetes</taxon>
        <taxon>Mycobacteriales</taxon>
        <taxon>Nocardiaceae</taxon>
        <taxon>Nocardia</taxon>
    </lineage>
</organism>
<proteinExistence type="predicted"/>
<comment type="caution">
    <text evidence="1">The sequence shown here is derived from an EMBL/GenBank/DDBJ whole genome shotgun (WGS) entry which is preliminary data.</text>
</comment>